<sequence>MSLDQSTVFTMFVRLLRHSRQILPEAVGSVAEIVRFHLNKASEKSLPQLTLLYNRALSLLSAPTSLEPFRLSQLLKRVQFDVLRAMDESDPAIPINQEGYRAIARTQLAQKKTLNEQEWARLKAKSWPPFKQERTGIDVEKGVELGISGAAKALDYMQETGYPTGSWDQRAKIYAGWDIDGSPTIQTRKMMPKMPSLPPQEPVSERAKRSQLYREQLDIWAARIEATRTLEEAWASFLAYESTGLPAAQEVYLAMYKKIHYDEKRRQADSHKQEDPSMSSDMEQILPGDGREVFPSSESPQERIYVRTPPPSLHAFFNHIIAKGVELNRDCQIFLIVHAPSLEAGVKAIIESRNEQVRCFMLRSADDVEMARNVRHRLVLSAIVGLLCRFSHARRVPHLNKSFLQQLKTPSALFGSRLDFDHPMQHVSRLMCLTNPEHRPTWNVILGLFASNQHFVRQLDDTALDSIRRIVARMKALGLDLDAYGLQSICRAFEHLAADTTTRTPTRDAAYSQYLRRLFVELFGGSHADEPLLQSFDTTDPDRVPLPRLLATPGPALLHPYARALGALGDHEGLLSLAQWMVQYKPELLDAVGDSGSRDRLMRRTLVAVRFFLEGSAEAPREIVELARGWLEKLEEWGGWQEAEDVEVYARVGARRVQRKKQ</sequence>
<proteinExistence type="predicted"/>
<gene>
    <name evidence="2" type="ORF">H2201_003394</name>
</gene>
<evidence type="ECO:0000256" key="1">
    <source>
        <dbReference type="SAM" id="MobiDB-lite"/>
    </source>
</evidence>
<keyword evidence="3" id="KW-1185">Reference proteome</keyword>
<reference evidence="2" key="1">
    <citation type="submission" date="2022-10" db="EMBL/GenBank/DDBJ databases">
        <title>Culturing micro-colonial fungi from biological soil crusts in the Mojave desert and describing Neophaeococcomyces mojavensis, and introducing the new genera and species Taxawa tesnikishii.</title>
        <authorList>
            <person name="Kurbessoian T."/>
            <person name="Stajich J.E."/>
        </authorList>
    </citation>
    <scope>NUCLEOTIDE SEQUENCE</scope>
    <source>
        <strain evidence="2">TK_1</strain>
    </source>
</reference>
<evidence type="ECO:0000313" key="3">
    <source>
        <dbReference type="Proteomes" id="UP001172684"/>
    </source>
</evidence>
<dbReference type="Proteomes" id="UP001172684">
    <property type="component" value="Unassembled WGS sequence"/>
</dbReference>
<protein>
    <submittedName>
        <fullName evidence="2">Uncharacterized protein</fullName>
    </submittedName>
</protein>
<accession>A0ABQ9P254</accession>
<dbReference type="EMBL" id="JAPDRL010000019">
    <property type="protein sequence ID" value="KAJ9666472.1"/>
    <property type="molecule type" value="Genomic_DNA"/>
</dbReference>
<name>A0ABQ9P254_9PEZI</name>
<organism evidence="2 3">
    <name type="scientific">Coniosporium apollinis</name>
    <dbReference type="NCBI Taxonomy" id="61459"/>
    <lineage>
        <taxon>Eukaryota</taxon>
        <taxon>Fungi</taxon>
        <taxon>Dikarya</taxon>
        <taxon>Ascomycota</taxon>
        <taxon>Pezizomycotina</taxon>
        <taxon>Dothideomycetes</taxon>
        <taxon>Dothideomycetes incertae sedis</taxon>
        <taxon>Coniosporium</taxon>
    </lineage>
</organism>
<comment type="caution">
    <text evidence="2">The sequence shown here is derived from an EMBL/GenBank/DDBJ whole genome shotgun (WGS) entry which is preliminary data.</text>
</comment>
<feature type="region of interest" description="Disordered" evidence="1">
    <location>
        <begin position="264"/>
        <end position="301"/>
    </location>
</feature>
<feature type="compositionally biased region" description="Basic and acidic residues" evidence="1">
    <location>
        <begin position="264"/>
        <end position="275"/>
    </location>
</feature>
<evidence type="ECO:0000313" key="2">
    <source>
        <dbReference type="EMBL" id="KAJ9666472.1"/>
    </source>
</evidence>